<organism evidence="2 3">
    <name type="scientific">Rhizophagus irregularis</name>
    <dbReference type="NCBI Taxonomy" id="588596"/>
    <lineage>
        <taxon>Eukaryota</taxon>
        <taxon>Fungi</taxon>
        <taxon>Fungi incertae sedis</taxon>
        <taxon>Mucoromycota</taxon>
        <taxon>Glomeromycotina</taxon>
        <taxon>Glomeromycetes</taxon>
        <taxon>Glomerales</taxon>
        <taxon>Glomeraceae</taxon>
        <taxon>Rhizophagus</taxon>
    </lineage>
</organism>
<comment type="caution">
    <text evidence="2">The sequence shown here is derived from an EMBL/GenBank/DDBJ whole genome shotgun (WGS) entry which is preliminary data.</text>
</comment>
<gene>
    <name evidence="2" type="ORF">RhiirC2_707442</name>
</gene>
<evidence type="ECO:0000313" key="2">
    <source>
        <dbReference type="EMBL" id="PKK76388.1"/>
    </source>
</evidence>
<evidence type="ECO:0000313" key="3">
    <source>
        <dbReference type="Proteomes" id="UP000233469"/>
    </source>
</evidence>
<reference evidence="2 3" key="2">
    <citation type="submission" date="2017-10" db="EMBL/GenBank/DDBJ databases">
        <title>Extensive intraspecific genome diversity in a model arbuscular mycorrhizal fungus.</title>
        <authorList>
            <person name="Chen E.C.H."/>
            <person name="Morin E."/>
            <person name="Baudet D."/>
            <person name="Noel J."/>
            <person name="Ndikumana S."/>
            <person name="Charron P."/>
            <person name="St-Onge C."/>
            <person name="Giorgi J."/>
            <person name="Grigoriev I.V."/>
            <person name="Roux C."/>
            <person name="Martin F.M."/>
            <person name="Corradi N."/>
        </authorList>
    </citation>
    <scope>NUCLEOTIDE SEQUENCE [LARGE SCALE GENOMIC DNA]</scope>
    <source>
        <strain evidence="2 3">C2</strain>
    </source>
</reference>
<feature type="region of interest" description="Disordered" evidence="1">
    <location>
        <begin position="37"/>
        <end position="67"/>
    </location>
</feature>
<dbReference type="OrthoDB" id="10363247at2759"/>
<reference evidence="2 3" key="1">
    <citation type="submission" date="2016-04" db="EMBL/GenBank/DDBJ databases">
        <title>Genome analyses suggest a sexual origin of heterokaryosis in a supposedly ancient asexual fungus.</title>
        <authorList>
            <person name="Ropars J."/>
            <person name="Sedzielewska K."/>
            <person name="Noel J."/>
            <person name="Charron P."/>
            <person name="Farinelli L."/>
            <person name="Marton T."/>
            <person name="Kruger M."/>
            <person name="Pelin A."/>
            <person name="Brachmann A."/>
            <person name="Corradi N."/>
        </authorList>
    </citation>
    <scope>NUCLEOTIDE SEQUENCE [LARGE SCALE GENOMIC DNA]</scope>
    <source>
        <strain evidence="2 3">C2</strain>
    </source>
</reference>
<dbReference type="Proteomes" id="UP000233469">
    <property type="component" value="Unassembled WGS sequence"/>
</dbReference>
<proteinExistence type="predicted"/>
<protein>
    <submittedName>
        <fullName evidence="2">Uncharacterized protein</fullName>
    </submittedName>
</protein>
<dbReference type="AlphaFoldDB" id="A0A2N1NR78"/>
<feature type="compositionally biased region" description="Basic residues" evidence="1">
    <location>
        <begin position="38"/>
        <end position="49"/>
    </location>
</feature>
<evidence type="ECO:0000256" key="1">
    <source>
        <dbReference type="SAM" id="MobiDB-lite"/>
    </source>
</evidence>
<dbReference type="EMBL" id="LLXL01000187">
    <property type="protein sequence ID" value="PKK76388.1"/>
    <property type="molecule type" value="Genomic_DNA"/>
</dbReference>
<name>A0A2N1NR78_9GLOM</name>
<sequence length="136" mass="16147">MAKYKRLNKNLKRNENKKTRTVECNCQICSLDPNGYKKVSKATRTRHRAKDRERSEIIDQQQNQDENFDQEINQDENFDQEINQDESLDQEINQQPINENFDQQDYEDFCSTDYTTESGSNLTESEFNNIIGRILI</sequence>
<accession>A0A2N1NR78</accession>